<comment type="caution">
    <text evidence="2">The sequence shown here is derived from an EMBL/GenBank/DDBJ whole genome shotgun (WGS) entry which is preliminary data.</text>
</comment>
<evidence type="ECO:0000313" key="2">
    <source>
        <dbReference type="EMBL" id="CAF4297175.1"/>
    </source>
</evidence>
<protein>
    <submittedName>
        <fullName evidence="2">Uncharacterized protein</fullName>
    </submittedName>
</protein>
<dbReference type="EMBL" id="CAJOAX010045865">
    <property type="protein sequence ID" value="CAF4297175.1"/>
    <property type="molecule type" value="Genomic_DNA"/>
</dbReference>
<dbReference type="Proteomes" id="UP000663823">
    <property type="component" value="Unassembled WGS sequence"/>
</dbReference>
<dbReference type="AlphaFoldDB" id="A0A820HQD7"/>
<sequence length="79" mass="8954">MDYSDLYESKDETSDSEDELDIVLDSESDVESEDQQDETSCISSNEILNDLDGIKFSGMRVFDTVRPELAKSFFEVEIG</sequence>
<accession>A0A820HQD7</accession>
<feature type="region of interest" description="Disordered" evidence="1">
    <location>
        <begin position="1"/>
        <end position="20"/>
    </location>
</feature>
<organism evidence="2 3">
    <name type="scientific">Rotaria sordida</name>
    <dbReference type="NCBI Taxonomy" id="392033"/>
    <lineage>
        <taxon>Eukaryota</taxon>
        <taxon>Metazoa</taxon>
        <taxon>Spiralia</taxon>
        <taxon>Gnathifera</taxon>
        <taxon>Rotifera</taxon>
        <taxon>Eurotatoria</taxon>
        <taxon>Bdelloidea</taxon>
        <taxon>Philodinida</taxon>
        <taxon>Philodinidae</taxon>
        <taxon>Rotaria</taxon>
    </lineage>
</organism>
<evidence type="ECO:0000313" key="3">
    <source>
        <dbReference type="Proteomes" id="UP000663823"/>
    </source>
</evidence>
<feature type="non-terminal residue" evidence="2">
    <location>
        <position position="79"/>
    </location>
</feature>
<gene>
    <name evidence="2" type="ORF">OTI717_LOCUS41932</name>
</gene>
<evidence type="ECO:0000256" key="1">
    <source>
        <dbReference type="SAM" id="MobiDB-lite"/>
    </source>
</evidence>
<proteinExistence type="predicted"/>
<reference evidence="2" key="1">
    <citation type="submission" date="2021-02" db="EMBL/GenBank/DDBJ databases">
        <authorList>
            <person name="Nowell W R."/>
        </authorList>
    </citation>
    <scope>NUCLEOTIDE SEQUENCE</scope>
</reference>
<name>A0A820HQD7_9BILA</name>